<gene>
    <name evidence="3" type="ORF">AF77_09450</name>
</gene>
<dbReference type="InterPro" id="IPR050486">
    <property type="entry name" value="Mannose-1P_guanyltransferase"/>
</dbReference>
<dbReference type="Proteomes" id="UP000035462">
    <property type="component" value="Unassembled WGS sequence"/>
</dbReference>
<dbReference type="SUPFAM" id="SSF54631">
    <property type="entry name" value="CBS-domain pair"/>
    <property type="match status" value="1"/>
</dbReference>
<protein>
    <submittedName>
        <fullName evidence="3">Alcohol dehydrogenase</fullName>
    </submittedName>
</protein>
<dbReference type="Gene3D" id="3.10.580.10">
    <property type="entry name" value="CBS-domain"/>
    <property type="match status" value="1"/>
</dbReference>
<dbReference type="InterPro" id="IPR046342">
    <property type="entry name" value="CBS_dom_sf"/>
</dbReference>
<dbReference type="Gene3D" id="3.90.550.10">
    <property type="entry name" value="Spore Coat Polysaccharide Biosynthesis Protein SpsA, Chain A"/>
    <property type="match status" value="1"/>
</dbReference>
<evidence type="ECO:0000313" key="3">
    <source>
        <dbReference type="EMBL" id="KLE03674.1"/>
    </source>
</evidence>
<dbReference type="InterPro" id="IPR029044">
    <property type="entry name" value="Nucleotide-diphossugar_trans"/>
</dbReference>
<dbReference type="CDD" id="cd04607">
    <property type="entry name" value="CBS_pair_NTP_transferase_assoc"/>
    <property type="match status" value="1"/>
</dbReference>
<organism evidence="3 4">
    <name type="scientific">Aliarcobacter butzleri L352</name>
    <dbReference type="NCBI Taxonomy" id="1447260"/>
    <lineage>
        <taxon>Bacteria</taxon>
        <taxon>Pseudomonadati</taxon>
        <taxon>Campylobacterota</taxon>
        <taxon>Epsilonproteobacteria</taxon>
        <taxon>Campylobacterales</taxon>
        <taxon>Arcobacteraceae</taxon>
        <taxon>Aliarcobacter</taxon>
    </lineage>
</organism>
<evidence type="ECO:0000313" key="4">
    <source>
        <dbReference type="Proteomes" id="UP000035462"/>
    </source>
</evidence>
<dbReference type="EMBL" id="JAIT01000059">
    <property type="protein sequence ID" value="KLE03674.1"/>
    <property type="molecule type" value="Genomic_DNA"/>
</dbReference>
<evidence type="ECO:0000256" key="1">
    <source>
        <dbReference type="PROSITE-ProRule" id="PRU00703"/>
    </source>
</evidence>
<sequence>MGKKLWKVAIKKSDLERKKIMKDLDDIIATPNISIKEVLRIIEDGVKQIALIVDKNKKLIGTVNDGDIRRAILKGYSLNDSIENVYFKNPTVANINNSKEEIINICRVKKIHQIPVVDDNGNLIGIEILDELISKEEKTNKVILMVGGLGTRLRPLTENTPKPMLKVGNKPILQTIVEKFAEYGYINIVMCVNYKSHIIQDYFGDGKEFGVNIEYILEEQRMGTAGALSLLTEKPIEPFFVMNGDLLTNVNFEHLHDYHLSNNSMGTMCVREYDFQVPYGVVNISNSKITSIEEKPTHKFFVSAGIYMLSPEVLDYIPKNQFYDMPTLFEKIIGENKNAISFPLREYWLDIGRIEEYKKANEEYDEVF</sequence>
<accession>A0A837J9U6</accession>
<dbReference type="SUPFAM" id="SSF53448">
    <property type="entry name" value="Nucleotide-diphospho-sugar transferases"/>
    <property type="match status" value="1"/>
</dbReference>
<dbReference type="InterPro" id="IPR005835">
    <property type="entry name" value="NTP_transferase_dom"/>
</dbReference>
<dbReference type="CDD" id="cd06426">
    <property type="entry name" value="NTP_transferase_like_2"/>
    <property type="match status" value="1"/>
</dbReference>
<dbReference type="AlphaFoldDB" id="A0A837J9U6"/>
<name>A0A837J9U6_9BACT</name>
<dbReference type="InterPro" id="IPR000644">
    <property type="entry name" value="CBS_dom"/>
</dbReference>
<comment type="caution">
    <text evidence="3">The sequence shown here is derived from an EMBL/GenBank/DDBJ whole genome shotgun (WGS) entry which is preliminary data.</text>
</comment>
<dbReference type="SMART" id="SM00116">
    <property type="entry name" value="CBS"/>
    <property type="match status" value="2"/>
</dbReference>
<dbReference type="PROSITE" id="PS51371">
    <property type="entry name" value="CBS"/>
    <property type="match status" value="2"/>
</dbReference>
<dbReference type="PANTHER" id="PTHR22572">
    <property type="entry name" value="SUGAR-1-PHOSPHATE GUANYL TRANSFERASE"/>
    <property type="match status" value="1"/>
</dbReference>
<feature type="domain" description="CBS" evidence="2">
    <location>
        <begin position="21"/>
        <end position="81"/>
    </location>
</feature>
<reference evidence="3 4" key="1">
    <citation type="submission" date="2014-01" db="EMBL/GenBank/DDBJ databases">
        <title>Development of a Comparative Genomic Fingerprinting Assay for High Resolution Genotyping of Arcobacter butzleri.</title>
        <authorList>
            <person name="Webb A.L."/>
            <person name="Inglis G.D."/>
            <person name="Kruczkiewicz P."/>
            <person name="Selinger L.B."/>
            <person name="Taboada E.N."/>
        </authorList>
    </citation>
    <scope>NUCLEOTIDE SEQUENCE [LARGE SCALE GENOMIC DNA]</scope>
    <source>
        <strain evidence="3 4">L352</strain>
    </source>
</reference>
<evidence type="ECO:0000259" key="2">
    <source>
        <dbReference type="PROSITE" id="PS51371"/>
    </source>
</evidence>
<proteinExistence type="predicted"/>
<dbReference type="Pfam" id="PF00571">
    <property type="entry name" value="CBS"/>
    <property type="match status" value="2"/>
</dbReference>
<keyword evidence="1" id="KW-0129">CBS domain</keyword>
<dbReference type="Pfam" id="PF00483">
    <property type="entry name" value="NTP_transferase"/>
    <property type="match status" value="1"/>
</dbReference>
<feature type="domain" description="CBS" evidence="2">
    <location>
        <begin position="86"/>
        <end position="142"/>
    </location>
</feature>